<feature type="transmembrane region" description="Helical" evidence="9">
    <location>
        <begin position="180"/>
        <end position="202"/>
    </location>
</feature>
<dbReference type="STRING" id="83401.SAMN05421742_10855"/>
<dbReference type="Pfam" id="PF20154">
    <property type="entry name" value="LNT_N"/>
    <property type="match status" value="1"/>
</dbReference>
<dbReference type="Proteomes" id="UP000217076">
    <property type="component" value="Unassembled WGS sequence"/>
</dbReference>
<dbReference type="InterPro" id="IPR036526">
    <property type="entry name" value="C-N_Hydrolase_sf"/>
</dbReference>
<dbReference type="RefSeq" id="WP_092620486.1">
    <property type="nucleotide sequence ID" value="NZ_FNCV01000008.1"/>
</dbReference>
<dbReference type="GO" id="GO:0005886">
    <property type="term" value="C:plasma membrane"/>
    <property type="evidence" value="ECO:0007669"/>
    <property type="project" value="UniProtKB-SubCell"/>
</dbReference>
<name>A0A1G8DM62_9PROT</name>
<keyword evidence="5 9" id="KW-0812">Transmembrane</keyword>
<dbReference type="GO" id="GO:0016410">
    <property type="term" value="F:N-acyltransferase activity"/>
    <property type="evidence" value="ECO:0007669"/>
    <property type="project" value="UniProtKB-UniRule"/>
</dbReference>
<organism evidence="11 12">
    <name type="scientific">Roseospirillum parvum</name>
    <dbReference type="NCBI Taxonomy" id="83401"/>
    <lineage>
        <taxon>Bacteria</taxon>
        <taxon>Pseudomonadati</taxon>
        <taxon>Pseudomonadota</taxon>
        <taxon>Alphaproteobacteria</taxon>
        <taxon>Rhodospirillales</taxon>
        <taxon>Rhodospirillaceae</taxon>
        <taxon>Roseospirillum</taxon>
    </lineage>
</organism>
<protein>
    <recommendedName>
        <fullName evidence="9">Apolipoprotein N-acyltransferase</fullName>
        <shortName evidence="9">ALP N-acyltransferase</shortName>
        <ecNumber evidence="9">2.3.1.269</ecNumber>
    </recommendedName>
</protein>
<dbReference type="Pfam" id="PF00795">
    <property type="entry name" value="CN_hydrolase"/>
    <property type="match status" value="1"/>
</dbReference>
<feature type="transmembrane region" description="Helical" evidence="9">
    <location>
        <begin position="103"/>
        <end position="128"/>
    </location>
</feature>
<dbReference type="SUPFAM" id="SSF56317">
    <property type="entry name" value="Carbon-nitrogen hydrolase"/>
    <property type="match status" value="1"/>
</dbReference>
<dbReference type="Gene3D" id="3.60.110.10">
    <property type="entry name" value="Carbon-nitrogen hydrolase"/>
    <property type="match status" value="1"/>
</dbReference>
<dbReference type="EMBL" id="FNCV01000008">
    <property type="protein sequence ID" value="SDH58655.1"/>
    <property type="molecule type" value="Genomic_DNA"/>
</dbReference>
<comment type="subcellular location">
    <subcellularLocation>
        <location evidence="1 9">Cell membrane</location>
        <topology evidence="1 9">Multi-pass membrane protein</topology>
    </subcellularLocation>
</comment>
<evidence type="ECO:0000259" key="10">
    <source>
        <dbReference type="PROSITE" id="PS50263"/>
    </source>
</evidence>
<keyword evidence="11" id="KW-0449">Lipoprotein</keyword>
<feature type="transmembrane region" description="Helical" evidence="9">
    <location>
        <begin position="510"/>
        <end position="529"/>
    </location>
</feature>
<comment type="pathway">
    <text evidence="9">Protein modification; lipoprotein biosynthesis (N-acyl transfer).</text>
</comment>
<accession>A0A1G8DM62</accession>
<keyword evidence="8 9" id="KW-0012">Acyltransferase</keyword>
<keyword evidence="3 9" id="KW-1003">Cell membrane</keyword>
<feature type="transmembrane region" description="Helical" evidence="9">
    <location>
        <begin position="51"/>
        <end position="66"/>
    </location>
</feature>
<dbReference type="PANTHER" id="PTHR38686:SF1">
    <property type="entry name" value="APOLIPOPROTEIN N-ACYLTRANSFERASE"/>
    <property type="match status" value="1"/>
</dbReference>
<evidence type="ECO:0000256" key="6">
    <source>
        <dbReference type="ARBA" id="ARBA00022989"/>
    </source>
</evidence>
<evidence type="ECO:0000256" key="9">
    <source>
        <dbReference type="HAMAP-Rule" id="MF_01148"/>
    </source>
</evidence>
<dbReference type="OrthoDB" id="9804277at2"/>
<feature type="transmembrane region" description="Helical" evidence="9">
    <location>
        <begin position="214"/>
        <end position="233"/>
    </location>
</feature>
<evidence type="ECO:0000256" key="5">
    <source>
        <dbReference type="ARBA" id="ARBA00022692"/>
    </source>
</evidence>
<dbReference type="InterPro" id="IPR003010">
    <property type="entry name" value="C-N_Hydrolase"/>
</dbReference>
<dbReference type="CDD" id="cd07571">
    <property type="entry name" value="ALP_N-acyl_transferase"/>
    <property type="match status" value="1"/>
</dbReference>
<dbReference type="HAMAP" id="MF_01148">
    <property type="entry name" value="Lnt"/>
    <property type="match status" value="1"/>
</dbReference>
<dbReference type="InterPro" id="IPR004563">
    <property type="entry name" value="Apolipo_AcylTrfase"/>
</dbReference>
<sequence>MSPSGRLVGRLSGMSPGRWAGMSRVRRAGLALLAGALSALALPPWHLLPLLPLGLTALLGLTLTAGSTGRAALTGWAFGTGFFALGLYWVGEAFLVDAERFAWLLPIAMPAFAGGLALYHALVGGLLWRLAGGAQGAARPLTGALLLAALWVLAELLRGWLFTGFPWNPLAAVWMPVDALLQPVAWVGVAGLSLLTALAALAPAPWLAPGRRRAWMSVALLTPLLLAGGAGALRLSAAPGLDDPAAVVPGVRLRLVQPAIPQADKWKPELRVGHVERQIALSRAPGFEDFSLVIWAETAVPFALGRQDAVFAAVAAAAPPGGAVITGAPRLTPPGAPIRRMWNSVVALDDQGRQLALYDKQHLVPFGEYVPFSDLLPLPKLTEGGTDFSPGQGPRRLILPGLPPASPLVCYEIIFPEAVVDRALVPRPQWLLNLTNDGWFGSGPGPRQHFALARLRAVESALPVVRVANTGISAVIDSHGRVRGRLDLFERGVLDADLPRPAATPVLAGWRNPVMGGLALGIIVVVVALRSKSKKTAHE</sequence>
<evidence type="ECO:0000256" key="3">
    <source>
        <dbReference type="ARBA" id="ARBA00022475"/>
    </source>
</evidence>
<gene>
    <name evidence="9" type="primary">lnt</name>
    <name evidence="11" type="ORF">SAMN05421742_10855</name>
</gene>
<dbReference type="UniPathway" id="UPA00666"/>
<feature type="transmembrane region" description="Helical" evidence="9">
    <location>
        <begin position="73"/>
        <end position="91"/>
    </location>
</feature>
<evidence type="ECO:0000313" key="11">
    <source>
        <dbReference type="EMBL" id="SDH58655.1"/>
    </source>
</evidence>
<comment type="similarity">
    <text evidence="2 9">Belongs to the CN hydrolase family. Apolipoprotein N-acyltransferase subfamily.</text>
</comment>
<dbReference type="GO" id="GO:0042158">
    <property type="term" value="P:lipoprotein biosynthetic process"/>
    <property type="evidence" value="ECO:0007669"/>
    <property type="project" value="UniProtKB-UniRule"/>
</dbReference>
<dbReference type="EC" id="2.3.1.269" evidence="9"/>
<proteinExistence type="inferred from homology"/>
<dbReference type="AlphaFoldDB" id="A0A1G8DM62"/>
<dbReference type="PANTHER" id="PTHR38686">
    <property type="entry name" value="APOLIPOPROTEIN N-ACYLTRANSFERASE"/>
    <property type="match status" value="1"/>
</dbReference>
<dbReference type="PROSITE" id="PS50263">
    <property type="entry name" value="CN_HYDROLASE"/>
    <property type="match status" value="1"/>
</dbReference>
<comment type="function">
    <text evidence="9">Catalyzes the phospholipid dependent N-acylation of the N-terminal cysteine of apolipoprotein, the last step in lipoprotein maturation.</text>
</comment>
<evidence type="ECO:0000256" key="1">
    <source>
        <dbReference type="ARBA" id="ARBA00004651"/>
    </source>
</evidence>
<comment type="catalytic activity">
    <reaction evidence="9">
        <text>N-terminal S-1,2-diacyl-sn-glyceryl-L-cysteinyl-[lipoprotein] + a glycerophospholipid = N-acyl-S-1,2-diacyl-sn-glyceryl-L-cysteinyl-[lipoprotein] + a 2-acyl-sn-glycero-3-phospholipid + H(+)</text>
        <dbReference type="Rhea" id="RHEA:48228"/>
        <dbReference type="Rhea" id="RHEA-COMP:14681"/>
        <dbReference type="Rhea" id="RHEA-COMP:14684"/>
        <dbReference type="ChEBI" id="CHEBI:15378"/>
        <dbReference type="ChEBI" id="CHEBI:136912"/>
        <dbReference type="ChEBI" id="CHEBI:140656"/>
        <dbReference type="ChEBI" id="CHEBI:140657"/>
        <dbReference type="ChEBI" id="CHEBI:140660"/>
        <dbReference type="EC" id="2.3.1.269"/>
    </reaction>
</comment>
<evidence type="ECO:0000256" key="2">
    <source>
        <dbReference type="ARBA" id="ARBA00010065"/>
    </source>
</evidence>
<keyword evidence="12" id="KW-1185">Reference proteome</keyword>
<keyword evidence="6 9" id="KW-1133">Transmembrane helix</keyword>
<dbReference type="InterPro" id="IPR045378">
    <property type="entry name" value="LNT_N"/>
</dbReference>
<feature type="domain" description="CN hydrolase" evidence="10">
    <location>
        <begin position="256"/>
        <end position="500"/>
    </location>
</feature>
<evidence type="ECO:0000256" key="4">
    <source>
        <dbReference type="ARBA" id="ARBA00022679"/>
    </source>
</evidence>
<dbReference type="NCBIfam" id="TIGR00546">
    <property type="entry name" value="lnt"/>
    <property type="match status" value="1"/>
</dbReference>
<keyword evidence="7 9" id="KW-0472">Membrane</keyword>
<feature type="transmembrane region" description="Helical" evidence="9">
    <location>
        <begin position="140"/>
        <end position="160"/>
    </location>
</feature>
<reference evidence="12" key="1">
    <citation type="submission" date="2016-10" db="EMBL/GenBank/DDBJ databases">
        <authorList>
            <person name="Varghese N."/>
            <person name="Submissions S."/>
        </authorList>
    </citation>
    <scope>NUCLEOTIDE SEQUENCE [LARGE SCALE GENOMIC DNA]</scope>
    <source>
        <strain evidence="12">930I</strain>
    </source>
</reference>
<keyword evidence="4 9" id="KW-0808">Transferase</keyword>
<evidence type="ECO:0000256" key="8">
    <source>
        <dbReference type="ARBA" id="ARBA00023315"/>
    </source>
</evidence>
<evidence type="ECO:0000313" key="12">
    <source>
        <dbReference type="Proteomes" id="UP000217076"/>
    </source>
</evidence>
<evidence type="ECO:0000256" key="7">
    <source>
        <dbReference type="ARBA" id="ARBA00023136"/>
    </source>
</evidence>